<dbReference type="GO" id="GO:0016787">
    <property type="term" value="F:hydrolase activity"/>
    <property type="evidence" value="ECO:0007669"/>
    <property type="project" value="UniProtKB-KW"/>
</dbReference>
<dbReference type="InterPro" id="IPR029058">
    <property type="entry name" value="AB_hydrolase_fold"/>
</dbReference>
<sequence>MKYLLISIAALLMIQHTKAQSDSIPLPYEVASDTAWVGQERHYFSEIWDTDVVTNVSTPSLEIFRPEPGTNNGVGIIIAPGGALFGLSIENEGREVARWLNQRGYTAFVLKYRLVPTGEDGVQEISALWAEDVQKVLEPVARVLPYSIEDGLAAVAWVRERAATFAIERDKIGFMGFSAGGAVTMGVGYTGSDQQRPDFLAPIYPWTDAYAVRPAPENPQPIFIVCASDDGPEFVKGSVDLYSSWHKSGAIAALHMYSKGEHGFGMKKQNLPSDSWISRFHEWAELHVLSNSKKPNK</sequence>
<dbReference type="InterPro" id="IPR002925">
    <property type="entry name" value="Dienelactn_hydro"/>
</dbReference>
<organism evidence="4 5">
    <name type="scientific">Robiginitalea myxolifaciens</name>
    <dbReference type="NCBI Taxonomy" id="400055"/>
    <lineage>
        <taxon>Bacteria</taxon>
        <taxon>Pseudomonadati</taxon>
        <taxon>Bacteroidota</taxon>
        <taxon>Flavobacteriia</taxon>
        <taxon>Flavobacteriales</taxon>
        <taxon>Flavobacteriaceae</taxon>
        <taxon>Robiginitalea</taxon>
    </lineage>
</organism>
<dbReference type="STRING" id="400055.SAMN04490243_2386"/>
<dbReference type="PANTHER" id="PTHR48081">
    <property type="entry name" value="AB HYDROLASE SUPERFAMILY PROTEIN C4A8.06C"/>
    <property type="match status" value="1"/>
</dbReference>
<name>A0A1I6H7U9_9FLAO</name>
<accession>A0A1I6H7U9</accession>
<dbReference type="Gene3D" id="3.40.50.1820">
    <property type="entry name" value="alpha/beta hydrolase"/>
    <property type="match status" value="1"/>
</dbReference>
<protein>
    <submittedName>
        <fullName evidence="4">Acetyl esterase/lipase</fullName>
    </submittedName>
</protein>
<dbReference type="PANTHER" id="PTHR48081:SF6">
    <property type="entry name" value="PEPTIDASE S9 PROLYL OLIGOPEPTIDASE CATALYTIC DOMAIN-CONTAINING PROTEIN"/>
    <property type="match status" value="1"/>
</dbReference>
<evidence type="ECO:0000256" key="2">
    <source>
        <dbReference type="SAM" id="SignalP"/>
    </source>
</evidence>
<dbReference type="RefSeq" id="WP_245759820.1">
    <property type="nucleotide sequence ID" value="NZ_FOYQ01000002.1"/>
</dbReference>
<feature type="domain" description="Dienelactone hydrolase" evidence="3">
    <location>
        <begin position="74"/>
        <end position="270"/>
    </location>
</feature>
<feature type="signal peptide" evidence="2">
    <location>
        <begin position="1"/>
        <end position="19"/>
    </location>
</feature>
<dbReference type="AlphaFoldDB" id="A0A1I6H7U9"/>
<dbReference type="InterPro" id="IPR050300">
    <property type="entry name" value="GDXG_lipolytic_enzyme"/>
</dbReference>
<evidence type="ECO:0000256" key="1">
    <source>
        <dbReference type="ARBA" id="ARBA00022801"/>
    </source>
</evidence>
<keyword evidence="5" id="KW-1185">Reference proteome</keyword>
<evidence type="ECO:0000259" key="3">
    <source>
        <dbReference type="Pfam" id="PF01738"/>
    </source>
</evidence>
<evidence type="ECO:0000313" key="4">
    <source>
        <dbReference type="EMBL" id="SFR50522.1"/>
    </source>
</evidence>
<dbReference type="Pfam" id="PF01738">
    <property type="entry name" value="DLH"/>
    <property type="match status" value="1"/>
</dbReference>
<gene>
    <name evidence="4" type="ORF">SAMN04490243_2386</name>
</gene>
<proteinExistence type="predicted"/>
<dbReference type="SUPFAM" id="SSF53474">
    <property type="entry name" value="alpha/beta-Hydrolases"/>
    <property type="match status" value="1"/>
</dbReference>
<dbReference type="Proteomes" id="UP000199534">
    <property type="component" value="Unassembled WGS sequence"/>
</dbReference>
<dbReference type="EMBL" id="FOYQ01000002">
    <property type="protein sequence ID" value="SFR50522.1"/>
    <property type="molecule type" value="Genomic_DNA"/>
</dbReference>
<keyword evidence="2" id="KW-0732">Signal</keyword>
<keyword evidence="1" id="KW-0378">Hydrolase</keyword>
<evidence type="ECO:0000313" key="5">
    <source>
        <dbReference type="Proteomes" id="UP000199534"/>
    </source>
</evidence>
<reference evidence="4 5" key="1">
    <citation type="submission" date="2016-10" db="EMBL/GenBank/DDBJ databases">
        <authorList>
            <person name="de Groot N.N."/>
        </authorList>
    </citation>
    <scope>NUCLEOTIDE SEQUENCE [LARGE SCALE GENOMIC DNA]</scope>
    <source>
        <strain evidence="4 5">DSM 21019</strain>
    </source>
</reference>
<feature type="chain" id="PRO_5011705453" evidence="2">
    <location>
        <begin position="20"/>
        <end position="297"/>
    </location>
</feature>